<accession>A0A6N7J1J0</accession>
<dbReference type="InterPro" id="IPR043168">
    <property type="entry name" value="DegV_C"/>
</dbReference>
<comment type="caution">
    <text evidence="2">The sequence shown here is derived from an EMBL/GenBank/DDBJ whole genome shotgun (WGS) entry which is preliminary data.</text>
</comment>
<dbReference type="Gene3D" id="3.40.50.10170">
    <property type="match status" value="1"/>
</dbReference>
<dbReference type="InterPro" id="IPR003797">
    <property type="entry name" value="DegV"/>
</dbReference>
<dbReference type="GO" id="GO:0008289">
    <property type="term" value="F:lipid binding"/>
    <property type="evidence" value="ECO:0007669"/>
    <property type="project" value="UniProtKB-KW"/>
</dbReference>
<dbReference type="AlphaFoldDB" id="A0A6N7J1J0"/>
<dbReference type="EMBL" id="VOGC01000006">
    <property type="protein sequence ID" value="MQN01689.1"/>
    <property type="molecule type" value="Genomic_DNA"/>
</dbReference>
<dbReference type="PANTHER" id="PTHR33434:SF2">
    <property type="entry name" value="FATTY ACID-BINDING PROTEIN TM_1468"/>
    <property type="match status" value="1"/>
</dbReference>
<evidence type="ECO:0000256" key="1">
    <source>
        <dbReference type="ARBA" id="ARBA00023121"/>
    </source>
</evidence>
<protein>
    <submittedName>
        <fullName evidence="2">DegV family protein</fullName>
    </submittedName>
</protein>
<dbReference type="PANTHER" id="PTHR33434">
    <property type="entry name" value="DEGV DOMAIN-CONTAINING PROTEIN DR_1986-RELATED"/>
    <property type="match status" value="1"/>
</dbReference>
<organism evidence="2 3">
    <name type="scientific">Candidatus Weimeria bifida</name>
    <dbReference type="NCBI Taxonomy" id="2599074"/>
    <lineage>
        <taxon>Bacteria</taxon>
        <taxon>Bacillati</taxon>
        <taxon>Bacillota</taxon>
        <taxon>Clostridia</taxon>
        <taxon>Lachnospirales</taxon>
        <taxon>Lachnospiraceae</taxon>
        <taxon>Candidatus Weimeria</taxon>
    </lineage>
</organism>
<sequence>MSVAILTDTNSGISPDEARKRGIFSIPTPFYINDKLYYESVDLDHEKFYELQASGAEIHTSMPLVGDVLDEWNKLLKDYDEVVYIPLSSGLSSSCETAQMLSEDDDYDGKVFVVNNRRISVTMKLSVMEAKALADQGKSGGEIKEYLEKTAGDSSIYITVDTLKYLKKGGRVTPAAAAIGSLLHIKPILTIQGDKLDKFAMARTMKQAKQIMLDAIKKDTEERFKDPDGSGCVMSIAHTNNRAAAEQFKDELLAIYPDRQVIIDELSMVIACHIGPGSLAVTTSQSFLKEI</sequence>
<dbReference type="Gene3D" id="3.30.1180.10">
    <property type="match status" value="1"/>
</dbReference>
<evidence type="ECO:0000313" key="3">
    <source>
        <dbReference type="Proteomes" id="UP000460257"/>
    </source>
</evidence>
<evidence type="ECO:0000313" key="2">
    <source>
        <dbReference type="EMBL" id="MQN01689.1"/>
    </source>
</evidence>
<dbReference type="InterPro" id="IPR050270">
    <property type="entry name" value="DegV_domain_contain"/>
</dbReference>
<dbReference type="PROSITE" id="PS51482">
    <property type="entry name" value="DEGV"/>
    <property type="match status" value="1"/>
</dbReference>
<dbReference type="SUPFAM" id="SSF82549">
    <property type="entry name" value="DAK1/DegV-like"/>
    <property type="match status" value="1"/>
</dbReference>
<reference evidence="2" key="1">
    <citation type="journal article" date="2020" name="Appl. Environ. Microbiol.">
        <title>Medium-Chain Fatty Acid Synthesis by 'Candidatus Weimeria bifida' gen. nov., sp. nov., and 'Candidatus Pseudoramibacter fermentans' sp. nov.</title>
        <authorList>
            <person name="Scarborough M.J."/>
            <person name="Myers K.S."/>
            <person name="Donohue T.J."/>
            <person name="Noguera D.R."/>
        </authorList>
    </citation>
    <scope>NUCLEOTIDE SEQUENCE</scope>
    <source>
        <strain evidence="2">LCO1.1</strain>
    </source>
</reference>
<dbReference type="Proteomes" id="UP000460257">
    <property type="component" value="Unassembled WGS sequence"/>
</dbReference>
<dbReference type="Pfam" id="PF02645">
    <property type="entry name" value="DegV"/>
    <property type="match status" value="1"/>
</dbReference>
<name>A0A6N7J1J0_9FIRM</name>
<proteinExistence type="predicted"/>
<gene>
    <name evidence="2" type="ORF">FRC54_07175</name>
</gene>
<dbReference type="NCBIfam" id="TIGR00762">
    <property type="entry name" value="DegV"/>
    <property type="match status" value="1"/>
</dbReference>
<keyword evidence="1" id="KW-0446">Lipid-binding</keyword>
<keyword evidence="3" id="KW-1185">Reference proteome</keyword>